<sequence>MSILHKIIGHAEISTLELLLSGAFAPLRGYLNQADHSSVLQHNRLSNGTLWPLPLALTLTPAEKREAQLSGRIVLVDATERRAIAEVEIDSFYRLPPDMLALAQAFDASRTLDTWYVSGAVKPLQKILHPAFNSLRFNAPAVRHSVQHWNSIIAVQATPTLDPADLQQACTWLTDTETGGGLLVQIGVNETAPDFHERVRDLRNQVKCTAARQIKLSLLPCVEGLGEKRCLLLQALVSRNYGATGFVVSKHVSPEARRWLLQHHDEIGLEIIPVRANRAQLAKQSNSHPLCNAA</sequence>
<reference evidence="3 4" key="1">
    <citation type="submission" date="2017-01" db="EMBL/GenBank/DDBJ databases">
        <title>Novel large sulfur bacteria in the metagenomes of groundwater-fed chemosynthetic microbial mats in the Lake Huron basin.</title>
        <authorList>
            <person name="Sharrar A.M."/>
            <person name="Flood B.E."/>
            <person name="Bailey J.V."/>
            <person name="Jones D.S."/>
            <person name="Biddanda B."/>
            <person name="Ruberg S.A."/>
            <person name="Marcus D.N."/>
            <person name="Dick G.J."/>
        </authorList>
    </citation>
    <scope>NUCLEOTIDE SEQUENCE [LARGE SCALE GENOMIC DNA]</scope>
    <source>
        <strain evidence="3">A8</strain>
    </source>
</reference>
<name>A0A1Y1QRZ5_9GAMM</name>
<dbReference type="InterPro" id="IPR025980">
    <property type="entry name" value="ATP-Sase_PUA-like_dom"/>
</dbReference>
<dbReference type="STRING" id="1123401.GCA_000621325_03379"/>
<protein>
    <recommendedName>
        <fullName evidence="2">ATP-sulfurylase PUA-like domain-containing protein</fullName>
    </recommendedName>
</protein>
<comment type="caution">
    <text evidence="3">The sequence shown here is derived from an EMBL/GenBank/DDBJ whole genome shotgun (WGS) entry which is preliminary data.</text>
</comment>
<evidence type="ECO:0000256" key="1">
    <source>
        <dbReference type="ARBA" id="ARBA00022679"/>
    </source>
</evidence>
<evidence type="ECO:0000313" key="4">
    <source>
        <dbReference type="Proteomes" id="UP000192491"/>
    </source>
</evidence>
<evidence type="ECO:0000259" key="2">
    <source>
        <dbReference type="Pfam" id="PF14306"/>
    </source>
</evidence>
<dbReference type="Proteomes" id="UP000192491">
    <property type="component" value="Unassembled WGS sequence"/>
</dbReference>
<dbReference type="GO" id="GO:0005737">
    <property type="term" value="C:cytoplasm"/>
    <property type="evidence" value="ECO:0007669"/>
    <property type="project" value="TreeGrafter"/>
</dbReference>
<dbReference type="InterPro" id="IPR050512">
    <property type="entry name" value="Sulf_AdTrans/APS_kinase"/>
</dbReference>
<dbReference type="GO" id="GO:0004781">
    <property type="term" value="F:sulfate adenylyltransferase (ATP) activity"/>
    <property type="evidence" value="ECO:0007669"/>
    <property type="project" value="TreeGrafter"/>
</dbReference>
<evidence type="ECO:0000313" key="3">
    <source>
        <dbReference type="EMBL" id="OQX12424.1"/>
    </source>
</evidence>
<gene>
    <name evidence="3" type="ORF">BWK73_14965</name>
</gene>
<dbReference type="GO" id="GO:0010134">
    <property type="term" value="P:sulfate assimilation via adenylyl sulfate reduction"/>
    <property type="evidence" value="ECO:0007669"/>
    <property type="project" value="TreeGrafter"/>
</dbReference>
<dbReference type="PANTHER" id="PTHR42700:SF1">
    <property type="entry name" value="SULFATE ADENYLYLTRANSFERASE"/>
    <property type="match status" value="1"/>
</dbReference>
<accession>A0A1Y1QRZ5</accession>
<keyword evidence="1" id="KW-0808">Transferase</keyword>
<dbReference type="InterPro" id="IPR015947">
    <property type="entry name" value="PUA-like_sf"/>
</dbReference>
<dbReference type="PANTHER" id="PTHR42700">
    <property type="entry name" value="SULFATE ADENYLYLTRANSFERASE"/>
    <property type="match status" value="1"/>
</dbReference>
<dbReference type="GO" id="GO:0019379">
    <property type="term" value="P:sulfate assimilation, phosphoadenylyl sulfate reduction by phosphoadenylyl-sulfate reductase (thioredoxin)"/>
    <property type="evidence" value="ECO:0007669"/>
    <property type="project" value="TreeGrafter"/>
</dbReference>
<dbReference type="AlphaFoldDB" id="A0A1Y1QRZ5"/>
<dbReference type="Gene3D" id="3.40.50.620">
    <property type="entry name" value="HUPs"/>
    <property type="match status" value="1"/>
</dbReference>
<dbReference type="Pfam" id="PF14306">
    <property type="entry name" value="PUA_2"/>
    <property type="match status" value="1"/>
</dbReference>
<dbReference type="SUPFAM" id="SSF88697">
    <property type="entry name" value="PUA domain-like"/>
    <property type="match status" value="1"/>
</dbReference>
<organism evidence="3 4">
    <name type="scientific">Thiothrix lacustris</name>
    <dbReference type="NCBI Taxonomy" id="525917"/>
    <lineage>
        <taxon>Bacteria</taxon>
        <taxon>Pseudomonadati</taxon>
        <taxon>Pseudomonadota</taxon>
        <taxon>Gammaproteobacteria</taxon>
        <taxon>Thiotrichales</taxon>
        <taxon>Thiotrichaceae</taxon>
        <taxon>Thiothrix</taxon>
    </lineage>
</organism>
<proteinExistence type="predicted"/>
<dbReference type="EMBL" id="MTEJ01000066">
    <property type="protein sequence ID" value="OQX12424.1"/>
    <property type="molecule type" value="Genomic_DNA"/>
</dbReference>
<dbReference type="InterPro" id="IPR014729">
    <property type="entry name" value="Rossmann-like_a/b/a_fold"/>
</dbReference>
<dbReference type="Gene3D" id="3.10.400.10">
    <property type="entry name" value="Sulfate adenylyltransferase"/>
    <property type="match status" value="1"/>
</dbReference>
<feature type="domain" description="ATP-sulfurylase PUA-like" evidence="2">
    <location>
        <begin position="9"/>
        <end position="96"/>
    </location>
</feature>